<comment type="caution">
    <text evidence="9">The sequence shown here is derived from an EMBL/GenBank/DDBJ whole genome shotgun (WGS) entry which is preliminary data.</text>
</comment>
<dbReference type="PANTHER" id="PTHR35093">
    <property type="entry name" value="OUTER MEMBRANE PROTEIN NMB0088-RELATED"/>
    <property type="match status" value="1"/>
</dbReference>
<evidence type="ECO:0000256" key="2">
    <source>
        <dbReference type="ARBA" id="ARBA00008163"/>
    </source>
</evidence>
<dbReference type="GO" id="GO:0005576">
    <property type="term" value="C:extracellular region"/>
    <property type="evidence" value="ECO:0007669"/>
    <property type="project" value="InterPro"/>
</dbReference>
<dbReference type="PRINTS" id="PR01747">
    <property type="entry name" value="DENSEGRNULE7"/>
</dbReference>
<feature type="signal peptide" evidence="8">
    <location>
        <begin position="1"/>
        <end position="26"/>
    </location>
</feature>
<dbReference type="InterPro" id="IPR008120">
    <property type="entry name" value="Dense_granule_Gra7_protein"/>
</dbReference>
<evidence type="ECO:0000256" key="4">
    <source>
        <dbReference type="ARBA" id="ARBA00022692"/>
    </source>
</evidence>
<dbReference type="RefSeq" id="WP_306734045.1">
    <property type="nucleotide sequence ID" value="NZ_JANHAX010000001.1"/>
</dbReference>
<organism evidence="9 10">
    <name type="scientific">Marimonas arenosa</name>
    <dbReference type="NCBI Taxonomy" id="1795305"/>
    <lineage>
        <taxon>Bacteria</taxon>
        <taxon>Pseudomonadati</taxon>
        <taxon>Pseudomonadota</taxon>
        <taxon>Alphaproteobacteria</taxon>
        <taxon>Rhodobacterales</taxon>
        <taxon>Paracoccaceae</taxon>
        <taxon>Marimonas</taxon>
    </lineage>
</organism>
<keyword evidence="10" id="KW-1185">Reference proteome</keyword>
<dbReference type="GO" id="GO:0015483">
    <property type="term" value="F:long-chain fatty acid transporting porin activity"/>
    <property type="evidence" value="ECO:0007669"/>
    <property type="project" value="TreeGrafter"/>
</dbReference>
<keyword evidence="5 8" id="KW-0732">Signal</keyword>
<comment type="similarity">
    <text evidence="2">Belongs to the OmpP1/FadL family.</text>
</comment>
<keyword evidence="3" id="KW-1134">Transmembrane beta strand</keyword>
<dbReference type="AlphaFoldDB" id="A0AAE3W9U6"/>
<reference evidence="9" key="1">
    <citation type="submission" date="2022-07" db="EMBL/GenBank/DDBJ databases">
        <authorList>
            <person name="Otstavnykh N."/>
            <person name="Isaeva M."/>
            <person name="Bystritskaya E."/>
        </authorList>
    </citation>
    <scope>NUCLEOTIDE SEQUENCE</scope>
    <source>
        <strain evidence="9">KCTC 52189</strain>
    </source>
</reference>
<sequence length="408" mass="42605">MNTYQKPFLGASLAAGLALAAAPAMATTGYFSNGTSVQSKGMAGAGVSIGTGVMGAASNPAFGLKYPNQVDACLAAFMPSRSVTITGFGTFQSDNEFFPVPCIGGNFQLGNGSTLGVLVYGNGGMNTDYPINFFGGVGPLGVNLEQLFVQVNYATEVGNGVTLGFAPIVAAQRFSATGLQAFDAPGFTTAVGSVTDNGDDWSVGFGAQIGVLIEASPNLTFGASVRSKIKMDPFESYAGLFADAGDFDIPASATIGMTFMPPSNSALKITAEWQRIFYSGVGAIGNSSTTPLPLGSPGGPGFGWKDMDVFRLAAEYEVNSQWTVRGGVSYNTEFAAPIEATFNALAPATPQLHASIGGTYRINNRREIHMSYTHAFDNDLSGPFLFAPTTISEQMSQHEIAVGMTWKW</sequence>
<evidence type="ECO:0000256" key="7">
    <source>
        <dbReference type="ARBA" id="ARBA00023237"/>
    </source>
</evidence>
<dbReference type="Proteomes" id="UP001226762">
    <property type="component" value="Unassembled WGS sequence"/>
</dbReference>
<keyword evidence="7" id="KW-0998">Cell outer membrane</keyword>
<evidence type="ECO:0000256" key="6">
    <source>
        <dbReference type="ARBA" id="ARBA00023136"/>
    </source>
</evidence>
<comment type="subcellular location">
    <subcellularLocation>
        <location evidence="1">Cell outer membrane</location>
        <topology evidence="1">Multi-pass membrane protein</topology>
    </subcellularLocation>
</comment>
<evidence type="ECO:0000256" key="1">
    <source>
        <dbReference type="ARBA" id="ARBA00004571"/>
    </source>
</evidence>
<dbReference type="InterPro" id="IPR005017">
    <property type="entry name" value="OMPP1/FadL/TodX"/>
</dbReference>
<dbReference type="PANTHER" id="PTHR35093:SF8">
    <property type="entry name" value="OUTER MEMBRANE PROTEIN NMB0088-RELATED"/>
    <property type="match status" value="1"/>
</dbReference>
<keyword evidence="6" id="KW-0472">Membrane</keyword>
<dbReference type="SUPFAM" id="SSF56935">
    <property type="entry name" value="Porins"/>
    <property type="match status" value="1"/>
</dbReference>
<protein>
    <submittedName>
        <fullName evidence="9">Outer membrane protein transport protein</fullName>
    </submittedName>
</protein>
<evidence type="ECO:0000256" key="8">
    <source>
        <dbReference type="SAM" id="SignalP"/>
    </source>
</evidence>
<evidence type="ECO:0000313" key="9">
    <source>
        <dbReference type="EMBL" id="MDQ2088782.1"/>
    </source>
</evidence>
<evidence type="ECO:0000256" key="3">
    <source>
        <dbReference type="ARBA" id="ARBA00022452"/>
    </source>
</evidence>
<keyword evidence="4" id="KW-0812">Transmembrane</keyword>
<evidence type="ECO:0000313" key="10">
    <source>
        <dbReference type="Proteomes" id="UP001226762"/>
    </source>
</evidence>
<dbReference type="GO" id="GO:0009279">
    <property type="term" value="C:cell outer membrane"/>
    <property type="evidence" value="ECO:0007669"/>
    <property type="project" value="UniProtKB-SubCell"/>
</dbReference>
<proteinExistence type="inferred from homology"/>
<dbReference type="Gene3D" id="2.40.160.60">
    <property type="entry name" value="Outer membrane protein transport protein (OMPP1/FadL/TodX)"/>
    <property type="match status" value="1"/>
</dbReference>
<accession>A0AAE3W9U6</accession>
<gene>
    <name evidence="9" type="ORF">NO357_02555</name>
</gene>
<dbReference type="EMBL" id="JANHAX010000001">
    <property type="protein sequence ID" value="MDQ2088782.1"/>
    <property type="molecule type" value="Genomic_DNA"/>
</dbReference>
<dbReference type="Pfam" id="PF03349">
    <property type="entry name" value="Toluene_X"/>
    <property type="match status" value="1"/>
</dbReference>
<reference evidence="9" key="2">
    <citation type="submission" date="2023-02" db="EMBL/GenBank/DDBJ databases">
        <title>'Rhodoalgimonas zhirmunskyi' gen. nov., isolated from a red alga.</title>
        <authorList>
            <person name="Nedashkovskaya O.I."/>
            <person name="Otstavnykh N.Y."/>
            <person name="Bystritskaya E.P."/>
            <person name="Balabanova L.A."/>
            <person name="Isaeva M.P."/>
        </authorList>
    </citation>
    <scope>NUCLEOTIDE SEQUENCE</scope>
    <source>
        <strain evidence="9">KCTC 52189</strain>
    </source>
</reference>
<evidence type="ECO:0000256" key="5">
    <source>
        <dbReference type="ARBA" id="ARBA00022729"/>
    </source>
</evidence>
<name>A0AAE3W9U6_9RHOB</name>
<feature type="chain" id="PRO_5041993779" evidence="8">
    <location>
        <begin position="27"/>
        <end position="408"/>
    </location>
</feature>